<evidence type="ECO:0000256" key="1">
    <source>
        <dbReference type="ARBA" id="ARBA00004377"/>
    </source>
</evidence>
<evidence type="ECO:0000256" key="5">
    <source>
        <dbReference type="ARBA" id="ARBA00022519"/>
    </source>
</evidence>
<comment type="similarity">
    <text evidence="2">Belongs to the GSP L family.</text>
</comment>
<feature type="domain" description="GspL periplasmic" evidence="11">
    <location>
        <begin position="257"/>
        <end position="360"/>
    </location>
</feature>
<evidence type="ECO:0008006" key="14">
    <source>
        <dbReference type="Google" id="ProtNLM"/>
    </source>
</evidence>
<dbReference type="InterPro" id="IPR024230">
    <property type="entry name" value="GspL_cyto_dom"/>
</dbReference>
<keyword evidence="13" id="KW-1185">Reference proteome</keyword>
<evidence type="ECO:0000259" key="11">
    <source>
        <dbReference type="Pfam" id="PF12693"/>
    </source>
</evidence>
<keyword evidence="4" id="KW-1003">Cell membrane</keyword>
<keyword evidence="6" id="KW-0812">Transmembrane</keyword>
<dbReference type="PIRSF" id="PIRSF015761">
    <property type="entry name" value="Protein_L"/>
    <property type="match status" value="1"/>
</dbReference>
<dbReference type="CDD" id="cd24017">
    <property type="entry name" value="ASKHA_T2SSL_N"/>
    <property type="match status" value="1"/>
</dbReference>
<evidence type="ECO:0000259" key="10">
    <source>
        <dbReference type="Pfam" id="PF05134"/>
    </source>
</evidence>
<dbReference type="RefSeq" id="WP_171163343.1">
    <property type="nucleotide sequence ID" value="NZ_CP053073.1"/>
</dbReference>
<evidence type="ECO:0000313" key="12">
    <source>
        <dbReference type="EMBL" id="QJR15766.1"/>
    </source>
</evidence>
<dbReference type="InterPro" id="IPR007812">
    <property type="entry name" value="T2SS_protein-GspL"/>
</dbReference>
<evidence type="ECO:0000256" key="8">
    <source>
        <dbReference type="ARBA" id="ARBA00022989"/>
    </source>
</evidence>
<dbReference type="InterPro" id="IPR025691">
    <property type="entry name" value="GspL_pp_dom"/>
</dbReference>
<organism evidence="12 13">
    <name type="scientific">Usitatibacter palustris</name>
    <dbReference type="NCBI Taxonomy" id="2732487"/>
    <lineage>
        <taxon>Bacteria</taxon>
        <taxon>Pseudomonadati</taxon>
        <taxon>Pseudomonadota</taxon>
        <taxon>Betaproteobacteria</taxon>
        <taxon>Nitrosomonadales</taxon>
        <taxon>Usitatibacteraceae</taxon>
        <taxon>Usitatibacter</taxon>
    </lineage>
</organism>
<dbReference type="NCBIfam" id="TIGR01709">
    <property type="entry name" value="typeII_sec_gspL"/>
    <property type="match status" value="1"/>
</dbReference>
<dbReference type="Gene3D" id="3.30.420.380">
    <property type="match status" value="1"/>
</dbReference>
<sequence length="362" mass="38761">MKLRIFVPASDNLAPDRALAWLLFDAKGGVLRAGATPAAEMPKAEDVELVLPASRVLFARLKLPKVNAATIRELLPYAVEDRLLAEPHNIHAVAGGRSAQGETIVAVVDRAWLSGLLQALDRSGISPRRASCESALLAGGAGDWNVVLGPDHGFLVDDDGVAVAFDRGTDLPLAIRVALDEASARNARPALVRVHTQDGAPLPDLARWSEQAGLPFGAGSQWEKLATIGFPRDAIDLLQGGFATRAGRALSFAGIPRAAVVLAAAIAVIHLGFTAWDTWRLSSERERLEAKRETIFRAAFPEAKAIVDPDLQMARNLGDLRRSRGLSSDDDFLVQATRAAREFPAGTAKALTYAQGRVEVQR</sequence>
<gene>
    <name evidence="12" type="ORF">DSM104440_02592</name>
</gene>
<dbReference type="AlphaFoldDB" id="A0A6M4H821"/>
<feature type="domain" description="GspL cytoplasmic actin-ATPase-like" evidence="10">
    <location>
        <begin position="39"/>
        <end position="133"/>
    </location>
</feature>
<keyword evidence="9" id="KW-0472">Membrane</keyword>
<dbReference type="SUPFAM" id="SSF53067">
    <property type="entry name" value="Actin-like ATPase domain"/>
    <property type="match status" value="1"/>
</dbReference>
<comment type="subcellular location">
    <subcellularLocation>
        <location evidence="1">Cell inner membrane</location>
        <topology evidence="1">Single-pass membrane protein</topology>
    </subcellularLocation>
</comment>
<accession>A0A6M4H821</accession>
<dbReference type="InParanoid" id="A0A6M4H821"/>
<protein>
    <recommendedName>
        <fullName evidence="14">General secretion pathway protein L</fullName>
    </recommendedName>
</protein>
<name>A0A6M4H821_9PROT</name>
<evidence type="ECO:0000256" key="3">
    <source>
        <dbReference type="ARBA" id="ARBA00022448"/>
    </source>
</evidence>
<dbReference type="GO" id="GO:0015628">
    <property type="term" value="P:protein secretion by the type II secretion system"/>
    <property type="evidence" value="ECO:0007669"/>
    <property type="project" value="InterPro"/>
</dbReference>
<dbReference type="GO" id="GO:0015627">
    <property type="term" value="C:type II protein secretion system complex"/>
    <property type="evidence" value="ECO:0007669"/>
    <property type="project" value="InterPro"/>
</dbReference>
<dbReference type="KEGG" id="upl:DSM104440_02592"/>
<keyword evidence="8" id="KW-1133">Transmembrane helix</keyword>
<evidence type="ECO:0000256" key="4">
    <source>
        <dbReference type="ARBA" id="ARBA00022475"/>
    </source>
</evidence>
<keyword evidence="3" id="KW-0813">Transport</keyword>
<dbReference type="GO" id="GO:0009276">
    <property type="term" value="C:Gram-negative-bacterium-type cell wall"/>
    <property type="evidence" value="ECO:0007669"/>
    <property type="project" value="InterPro"/>
</dbReference>
<evidence type="ECO:0000256" key="2">
    <source>
        <dbReference type="ARBA" id="ARBA00005318"/>
    </source>
</evidence>
<dbReference type="InterPro" id="IPR043129">
    <property type="entry name" value="ATPase_NBD"/>
</dbReference>
<dbReference type="EMBL" id="CP053073">
    <property type="protein sequence ID" value="QJR15766.1"/>
    <property type="molecule type" value="Genomic_DNA"/>
</dbReference>
<dbReference type="GO" id="GO:0005886">
    <property type="term" value="C:plasma membrane"/>
    <property type="evidence" value="ECO:0007669"/>
    <property type="project" value="UniProtKB-SubCell"/>
</dbReference>
<evidence type="ECO:0000313" key="13">
    <source>
        <dbReference type="Proteomes" id="UP000503096"/>
    </source>
</evidence>
<dbReference type="Pfam" id="PF05134">
    <property type="entry name" value="T2SSL"/>
    <property type="match status" value="1"/>
</dbReference>
<dbReference type="Proteomes" id="UP000503096">
    <property type="component" value="Chromosome"/>
</dbReference>
<evidence type="ECO:0000256" key="6">
    <source>
        <dbReference type="ARBA" id="ARBA00022692"/>
    </source>
</evidence>
<keyword evidence="5" id="KW-0997">Cell inner membrane</keyword>
<evidence type="ECO:0000256" key="7">
    <source>
        <dbReference type="ARBA" id="ARBA00022927"/>
    </source>
</evidence>
<dbReference type="Pfam" id="PF12693">
    <property type="entry name" value="GspL_C"/>
    <property type="match status" value="1"/>
</dbReference>
<reference evidence="12 13" key="1">
    <citation type="submission" date="2020-04" db="EMBL/GenBank/DDBJ databases">
        <title>Usitatibacter rugosus gen. nov., sp. nov. and Usitatibacter palustris sp. nov., novel members of Usitatibacteraceae fam. nov. within the order Nitrosomonadales isolated from soil.</title>
        <authorList>
            <person name="Huber K.J."/>
            <person name="Neumann-Schaal M."/>
            <person name="Geppert A."/>
            <person name="Luckner M."/>
            <person name="Wanner G."/>
            <person name="Overmann J."/>
        </authorList>
    </citation>
    <scope>NUCLEOTIDE SEQUENCE [LARGE SCALE GENOMIC DNA]</scope>
    <source>
        <strain evidence="12 13">Swamp67</strain>
    </source>
</reference>
<proteinExistence type="inferred from homology"/>
<keyword evidence="7" id="KW-0653">Protein transport</keyword>
<evidence type="ECO:0000256" key="9">
    <source>
        <dbReference type="ARBA" id="ARBA00023136"/>
    </source>
</evidence>